<keyword evidence="2" id="KW-1003">Cell membrane</keyword>
<dbReference type="PROSITE" id="PS50111">
    <property type="entry name" value="CHEMOTAXIS_TRANSDUC_2"/>
    <property type="match status" value="1"/>
</dbReference>
<dbReference type="Gene3D" id="1.10.287.950">
    <property type="entry name" value="Methyl-accepting chemotaxis protein"/>
    <property type="match status" value="1"/>
</dbReference>
<dbReference type="PROSITE" id="PS50192">
    <property type="entry name" value="T_SNARE"/>
    <property type="match status" value="1"/>
</dbReference>
<comment type="caution">
    <text evidence="16">The sequence shown here is derived from an EMBL/GenBank/DDBJ whole genome shotgun (WGS) entry which is preliminary data.</text>
</comment>
<evidence type="ECO:0000259" key="13">
    <source>
        <dbReference type="PROSITE" id="PS50111"/>
    </source>
</evidence>
<feature type="transmembrane region" description="Helical" evidence="12">
    <location>
        <begin position="190"/>
        <end position="212"/>
    </location>
</feature>
<dbReference type="GO" id="GO:0016301">
    <property type="term" value="F:kinase activity"/>
    <property type="evidence" value="ECO:0007669"/>
    <property type="project" value="UniProtKB-KW"/>
</dbReference>
<dbReference type="InterPro" id="IPR033480">
    <property type="entry name" value="sCache_2"/>
</dbReference>
<dbReference type="GO" id="GO:0007165">
    <property type="term" value="P:signal transduction"/>
    <property type="evidence" value="ECO:0007669"/>
    <property type="project" value="UniProtKB-KW"/>
</dbReference>
<evidence type="ECO:0000256" key="2">
    <source>
        <dbReference type="ARBA" id="ARBA00022475"/>
    </source>
</evidence>
<dbReference type="GO" id="GO:0005886">
    <property type="term" value="C:plasma membrane"/>
    <property type="evidence" value="ECO:0007669"/>
    <property type="project" value="UniProtKB-SubCell"/>
</dbReference>
<keyword evidence="16" id="KW-0418">Kinase</keyword>
<dbReference type="CDD" id="cd06225">
    <property type="entry name" value="HAMP"/>
    <property type="match status" value="1"/>
</dbReference>
<evidence type="ECO:0000259" key="14">
    <source>
        <dbReference type="PROSITE" id="PS50192"/>
    </source>
</evidence>
<dbReference type="InterPro" id="IPR003660">
    <property type="entry name" value="HAMP_dom"/>
</dbReference>
<dbReference type="EMBL" id="RBRB01000334">
    <property type="protein sequence ID" value="RMQ27082.1"/>
    <property type="molecule type" value="Genomic_DNA"/>
</dbReference>
<organism evidence="16 17">
    <name type="scientific">Pseudomonas syringae pv. actinidiae</name>
    <dbReference type="NCBI Taxonomy" id="103796"/>
    <lineage>
        <taxon>Bacteria</taxon>
        <taxon>Pseudomonadati</taxon>
        <taxon>Pseudomonadota</taxon>
        <taxon>Gammaproteobacteria</taxon>
        <taxon>Pseudomonadales</taxon>
        <taxon>Pseudomonadaceae</taxon>
        <taxon>Pseudomonas</taxon>
        <taxon>Pseudomonas syringae</taxon>
    </lineage>
</organism>
<name>A0A3M4KCQ6_PSESF</name>
<dbReference type="InterPro" id="IPR004090">
    <property type="entry name" value="Chemotax_Me-accpt_rcpt"/>
</dbReference>
<keyword evidence="3" id="KW-0488">Methylation</keyword>
<dbReference type="FunFam" id="1.10.287.950:FF:000001">
    <property type="entry name" value="Methyl-accepting chemotaxis sensory transducer"/>
    <property type="match status" value="1"/>
</dbReference>
<dbReference type="CDD" id="cd11386">
    <property type="entry name" value="MCP_signal"/>
    <property type="match status" value="1"/>
</dbReference>
<comment type="subcellular location">
    <subcellularLocation>
        <location evidence="1">Cell inner membrane</location>
        <topology evidence="1">Multi-pass membrane protein</topology>
    </subcellularLocation>
</comment>
<dbReference type="PANTHER" id="PTHR32089">
    <property type="entry name" value="METHYL-ACCEPTING CHEMOTAXIS PROTEIN MCPB"/>
    <property type="match status" value="1"/>
</dbReference>
<dbReference type="Pfam" id="PF00672">
    <property type="entry name" value="HAMP"/>
    <property type="match status" value="1"/>
</dbReference>
<dbReference type="GO" id="GO:0006935">
    <property type="term" value="P:chemotaxis"/>
    <property type="evidence" value="ECO:0007669"/>
    <property type="project" value="UniProtKB-KW"/>
</dbReference>
<evidence type="ECO:0000256" key="12">
    <source>
        <dbReference type="SAM" id="Phobius"/>
    </source>
</evidence>
<evidence type="ECO:0000256" key="4">
    <source>
        <dbReference type="ARBA" id="ARBA00022500"/>
    </source>
</evidence>
<feature type="domain" description="Methyl-accepting transducer" evidence="13">
    <location>
        <begin position="272"/>
        <end position="508"/>
    </location>
</feature>
<evidence type="ECO:0000256" key="5">
    <source>
        <dbReference type="ARBA" id="ARBA00022519"/>
    </source>
</evidence>
<comment type="similarity">
    <text evidence="10">Belongs to the methyl-accepting chemotaxis (MCP) protein family.</text>
</comment>
<evidence type="ECO:0000259" key="15">
    <source>
        <dbReference type="PROSITE" id="PS50885"/>
    </source>
</evidence>
<dbReference type="Gene3D" id="3.30.450.20">
    <property type="entry name" value="PAS domain"/>
    <property type="match status" value="1"/>
</dbReference>
<dbReference type="Proteomes" id="UP000273140">
    <property type="component" value="Unassembled WGS sequence"/>
</dbReference>
<keyword evidence="9 11" id="KW-0807">Transducer</keyword>
<keyword evidence="16" id="KW-0808">Transferase</keyword>
<evidence type="ECO:0000256" key="10">
    <source>
        <dbReference type="ARBA" id="ARBA00029447"/>
    </source>
</evidence>
<evidence type="ECO:0000256" key="9">
    <source>
        <dbReference type="ARBA" id="ARBA00023224"/>
    </source>
</evidence>
<dbReference type="PRINTS" id="PR00260">
    <property type="entry name" value="CHEMTRNSDUCR"/>
</dbReference>
<keyword evidence="7 12" id="KW-1133">Transmembrane helix</keyword>
<keyword evidence="5" id="KW-0997">Cell inner membrane</keyword>
<proteinExistence type="inferred from homology"/>
<dbReference type="InterPro" id="IPR000727">
    <property type="entry name" value="T_SNARE_dom"/>
</dbReference>
<accession>A0A3M4KCQ6</accession>
<evidence type="ECO:0000256" key="7">
    <source>
        <dbReference type="ARBA" id="ARBA00022989"/>
    </source>
</evidence>
<keyword evidence="4" id="KW-0145">Chemotaxis</keyword>
<sequence length="544" mass="59072">MMNMRSLSISHRLWLILVVSVLMLLVLAATLLRQTHEDLYRAKSEKTMHVVQTASGILTFYQGLEAAGSMTREAAQQQALKEIKGLRYSQNDYFWINDLRPVMIMHPTNPKLEGQDISTIKDPDGFAVFNEMVALVKSKGAGMVNYRWPKPGASEPVKKTSYVQLFQPWGWILGSGVYVDDVAAEFKTQLWNAGLFIAGIVLVMVLMLVLIVRSIVRPLRAAVAAMGNIASGESDLTRTLETHGKDEITELGGHFNAFIAKLRNVVSQLQSSSVALGQASTDLGCNAEQAQNRSQQQSQQMDLVATAVNEVTYGVQDVAKNAEHAASEMRDAESQAQQGQVNIDNSLRQIEHLSGTIGQAVEVMKSLAGESTQIGSVLEVISSIAEQTNLLALNAAIEAARAGEQGRGFAVVADEVRLLAQRTQKSTAEIQAMIERLQKHSDAAVKVIGDSNRSSQLTIEQANQAGQSLSSISQALRNLNSLNASIASATLQQTHVVDDINQNVTQAAQLSQSTALAAEQSTSASLHLRGLSEELNTLLRQFRV</sequence>
<keyword evidence="8 12" id="KW-0472">Membrane</keyword>
<dbReference type="SUPFAM" id="SSF58104">
    <property type="entry name" value="Methyl-accepting chemotaxis protein (MCP) signaling domain"/>
    <property type="match status" value="1"/>
</dbReference>
<dbReference type="InterPro" id="IPR004089">
    <property type="entry name" value="MCPsignal_dom"/>
</dbReference>
<protein>
    <submittedName>
        <fullName evidence="16">Histidine kinase, HAMP region: chemotaxis sensory transducer</fullName>
    </submittedName>
</protein>
<evidence type="ECO:0000256" key="8">
    <source>
        <dbReference type="ARBA" id="ARBA00023136"/>
    </source>
</evidence>
<dbReference type="SMART" id="SM01049">
    <property type="entry name" value="Cache_2"/>
    <property type="match status" value="1"/>
</dbReference>
<evidence type="ECO:0000313" key="17">
    <source>
        <dbReference type="Proteomes" id="UP000273140"/>
    </source>
</evidence>
<gene>
    <name evidence="16" type="ORF">ALQ07_04574</name>
</gene>
<feature type="domain" description="T-SNARE coiled-coil homology" evidence="14">
    <location>
        <begin position="459"/>
        <end position="507"/>
    </location>
</feature>
<keyword evidence="6 12" id="KW-0812">Transmembrane</keyword>
<reference evidence="16 17" key="1">
    <citation type="submission" date="2018-08" db="EMBL/GenBank/DDBJ databases">
        <title>Recombination of ecologically and evolutionarily significant loci maintains genetic cohesion in the Pseudomonas syringae species complex.</title>
        <authorList>
            <person name="Dillon M."/>
            <person name="Thakur S."/>
            <person name="Almeida R.N.D."/>
            <person name="Weir B.S."/>
            <person name="Guttman D.S."/>
        </authorList>
    </citation>
    <scope>NUCLEOTIDE SEQUENCE [LARGE SCALE GENOMIC DNA]</scope>
    <source>
        <strain evidence="16 17">ICMP 19074</strain>
    </source>
</reference>
<dbReference type="Pfam" id="PF00015">
    <property type="entry name" value="MCPsignal"/>
    <property type="match status" value="1"/>
</dbReference>
<evidence type="ECO:0000256" key="1">
    <source>
        <dbReference type="ARBA" id="ARBA00004429"/>
    </source>
</evidence>
<dbReference type="SMART" id="SM00283">
    <property type="entry name" value="MA"/>
    <property type="match status" value="1"/>
</dbReference>
<evidence type="ECO:0000256" key="6">
    <source>
        <dbReference type="ARBA" id="ARBA00022692"/>
    </source>
</evidence>
<dbReference type="PROSITE" id="PS50885">
    <property type="entry name" value="HAMP"/>
    <property type="match status" value="1"/>
</dbReference>
<evidence type="ECO:0000256" key="3">
    <source>
        <dbReference type="ARBA" id="ARBA00022481"/>
    </source>
</evidence>
<feature type="domain" description="HAMP" evidence="15">
    <location>
        <begin position="213"/>
        <end position="267"/>
    </location>
</feature>
<evidence type="ECO:0000256" key="11">
    <source>
        <dbReference type="PROSITE-ProRule" id="PRU00284"/>
    </source>
</evidence>
<dbReference type="AlphaFoldDB" id="A0A3M4KCQ6"/>
<evidence type="ECO:0000313" key="16">
    <source>
        <dbReference type="EMBL" id="RMQ27082.1"/>
    </source>
</evidence>
<dbReference type="GO" id="GO:0004888">
    <property type="term" value="F:transmembrane signaling receptor activity"/>
    <property type="evidence" value="ECO:0007669"/>
    <property type="project" value="InterPro"/>
</dbReference>
<dbReference type="SMART" id="SM00304">
    <property type="entry name" value="HAMP"/>
    <property type="match status" value="1"/>
</dbReference>
<dbReference type="PANTHER" id="PTHR32089:SF119">
    <property type="entry name" value="METHYL-ACCEPTING CHEMOTAXIS PROTEIN CTPL"/>
    <property type="match status" value="1"/>
</dbReference>
<dbReference type="Pfam" id="PF17200">
    <property type="entry name" value="sCache_2"/>
    <property type="match status" value="1"/>
</dbReference>